<dbReference type="AlphaFoldDB" id="A0A8H4QW49"/>
<protein>
    <submittedName>
        <fullName evidence="1">Uncharacterized protein</fullName>
    </submittedName>
</protein>
<sequence length="303" mass="33180">MSTPQTFSRSVPTFESMNPDYVFPPALTEALHAKRDTAIHIGDAVNNDVVHDADSVASAVHHARLTSGDVVPQKIVDDATGRAHAVKSAYADARLGTKIPTEETIQVAVEQIVNTKFQASLQDFSAQLEAIVTRALTPMEERLNRRITDSLAAVEGRLAAVEGSVEQMKSSINEKFDIADAKRFNHYACLKNVALIQNDLWIALKKWVPGSGRDLAIGLIPRNSVYTPAYGEGANLNTQILQSSLKTPAPIDVSTHEGILKLIEFYNFSFNIIQGDNIHTRRNKITGVLVDSTFFHFDVTAAV</sequence>
<name>A0A8H4QW49_9AGAR</name>
<comment type="caution">
    <text evidence="1">The sequence shown here is derived from an EMBL/GenBank/DDBJ whole genome shotgun (WGS) entry which is preliminary data.</text>
</comment>
<dbReference type="EMBL" id="JAACJL010000030">
    <property type="protein sequence ID" value="KAF4617886.1"/>
    <property type="molecule type" value="Genomic_DNA"/>
</dbReference>
<keyword evidence="2" id="KW-1185">Reference proteome</keyword>
<proteinExistence type="predicted"/>
<reference evidence="1 2" key="1">
    <citation type="submission" date="2019-12" db="EMBL/GenBank/DDBJ databases">
        <authorList>
            <person name="Floudas D."/>
            <person name="Bentzer J."/>
            <person name="Ahren D."/>
            <person name="Johansson T."/>
            <person name="Persson P."/>
            <person name="Tunlid A."/>
        </authorList>
    </citation>
    <scope>NUCLEOTIDE SEQUENCE [LARGE SCALE GENOMIC DNA]</scope>
    <source>
        <strain evidence="1 2">CBS 102.39</strain>
    </source>
</reference>
<evidence type="ECO:0000313" key="2">
    <source>
        <dbReference type="Proteomes" id="UP000521872"/>
    </source>
</evidence>
<accession>A0A8H4QW49</accession>
<gene>
    <name evidence="1" type="ORF">D9613_005741</name>
</gene>
<evidence type="ECO:0000313" key="1">
    <source>
        <dbReference type="EMBL" id="KAF4617886.1"/>
    </source>
</evidence>
<dbReference type="Proteomes" id="UP000521872">
    <property type="component" value="Unassembled WGS sequence"/>
</dbReference>
<organism evidence="1 2">
    <name type="scientific">Agrocybe pediades</name>
    <dbReference type="NCBI Taxonomy" id="84607"/>
    <lineage>
        <taxon>Eukaryota</taxon>
        <taxon>Fungi</taxon>
        <taxon>Dikarya</taxon>
        <taxon>Basidiomycota</taxon>
        <taxon>Agaricomycotina</taxon>
        <taxon>Agaricomycetes</taxon>
        <taxon>Agaricomycetidae</taxon>
        <taxon>Agaricales</taxon>
        <taxon>Agaricineae</taxon>
        <taxon>Strophariaceae</taxon>
        <taxon>Agrocybe</taxon>
    </lineage>
</organism>